<dbReference type="OrthoDB" id="2078571at2"/>
<dbReference type="Proteomes" id="UP000236497">
    <property type="component" value="Unassembled WGS sequence"/>
</dbReference>
<protein>
    <submittedName>
        <fullName evidence="1">Uncharacterized protein</fullName>
    </submittedName>
</protein>
<keyword evidence="2" id="KW-1185">Reference proteome</keyword>
<dbReference type="AlphaFoldDB" id="A0A0H5SZJ4"/>
<evidence type="ECO:0000313" key="1">
    <source>
        <dbReference type="EMBL" id="CRZ35818.1"/>
    </source>
</evidence>
<accession>A0A0H5SZJ4</accession>
<dbReference type="EMBL" id="CVTD020000029">
    <property type="protein sequence ID" value="CRZ35818.1"/>
    <property type="molecule type" value="Genomic_DNA"/>
</dbReference>
<dbReference type="RefSeq" id="WP_103203884.1">
    <property type="nucleotide sequence ID" value="NZ_CVTD020000029.1"/>
</dbReference>
<gene>
    <name evidence="1" type="ORF">HHT355_2637</name>
</gene>
<proteinExistence type="predicted"/>
<sequence>MIIKIGTDRFWVKASNIERWAEILKSLPKKIPCSSKKDIARDYLGYKVDESGRIVNADEVYGLFGAEKDKDSLTIVGCNFIKEIEGGYELTGGATELVERFKHNEEWEKVLGSQLLKYSIRIRTIAYAMLNGGYLYFEKGYMENFAKAYITLNDKKFYIFSNKPDEMNINSLMKENQSKILGDFWRKELDIGDGEEIEFRGVNKDYPSLGSMSTYLKIPMLLFDYLGWIVESEDGRYVLDKHKIKEDAGIDVYESLVNEADVDDIEILHKLIKEYSDARGFFPVGIVGSILKKKVDSENTMAEEQWIDHYFVTGINKGKFIIKDHEQGQPRHGRGLLGKKDYQLIKLEIRD</sequence>
<name>A0A0H5SZJ4_HERHM</name>
<organism evidence="1 2">
    <name type="scientific">Herbinix hemicellulosilytica</name>
    <dbReference type="NCBI Taxonomy" id="1564487"/>
    <lineage>
        <taxon>Bacteria</taxon>
        <taxon>Bacillati</taxon>
        <taxon>Bacillota</taxon>
        <taxon>Clostridia</taxon>
        <taxon>Lachnospirales</taxon>
        <taxon>Lachnospiraceae</taxon>
        <taxon>Herbinix</taxon>
    </lineage>
</organism>
<evidence type="ECO:0000313" key="2">
    <source>
        <dbReference type="Proteomes" id="UP000236497"/>
    </source>
</evidence>
<reference evidence="1 2" key="1">
    <citation type="submission" date="2015-06" db="EMBL/GenBank/DDBJ databases">
        <authorList>
            <person name="Wibberg Daniel"/>
        </authorList>
    </citation>
    <scope>NUCLEOTIDE SEQUENCE [LARGE SCALE GENOMIC DNA]</scope>
    <source>
        <strain evidence="1 2">T3/55T</strain>
    </source>
</reference>